<name>A0A1D3TQ80_9FIRM</name>
<dbReference type="Proteomes" id="UP000199315">
    <property type="component" value="Unassembled WGS sequence"/>
</dbReference>
<keyword evidence="1" id="KW-0812">Transmembrane</keyword>
<keyword evidence="3" id="KW-1185">Reference proteome</keyword>
<keyword evidence="1" id="KW-0472">Membrane</keyword>
<dbReference type="STRING" id="1619234.SAMN05421730_1002110"/>
<evidence type="ECO:0000256" key="1">
    <source>
        <dbReference type="SAM" id="Phobius"/>
    </source>
</evidence>
<keyword evidence="1" id="KW-1133">Transmembrane helix</keyword>
<reference evidence="2 3" key="1">
    <citation type="submission" date="2016-09" db="EMBL/GenBank/DDBJ databases">
        <authorList>
            <person name="Capua I."/>
            <person name="De Benedictis P."/>
            <person name="Joannis T."/>
            <person name="Lombin L.H."/>
            <person name="Cattoli G."/>
        </authorList>
    </citation>
    <scope>NUCLEOTIDE SEQUENCE [LARGE SCALE GENOMIC DNA]</scope>
    <source>
        <strain evidence="2 3">GluBS11</strain>
    </source>
</reference>
<dbReference type="Gene3D" id="1.10.1760.20">
    <property type="match status" value="1"/>
</dbReference>
<dbReference type="Pfam" id="PF09515">
    <property type="entry name" value="Thia_YuaJ"/>
    <property type="match status" value="1"/>
</dbReference>
<evidence type="ECO:0000313" key="2">
    <source>
        <dbReference type="EMBL" id="SCP95674.1"/>
    </source>
</evidence>
<dbReference type="EMBL" id="FMKA01000002">
    <property type="protein sequence ID" value="SCP95674.1"/>
    <property type="molecule type" value="Genomic_DNA"/>
</dbReference>
<dbReference type="AlphaFoldDB" id="A0A1D3TQ80"/>
<protein>
    <submittedName>
        <fullName evidence="2">Thiamine transporter</fullName>
    </submittedName>
</protein>
<feature type="transmembrane region" description="Helical" evidence="1">
    <location>
        <begin position="47"/>
        <end position="67"/>
    </location>
</feature>
<sequence>MFNFFVKNATSLKAPGYIAIIVVIAALILAIGFISKGREKQRMQTKQLVFSSLAIAMAMVTSMLKLFHLPMGGSVTLFSMFFICLIGYWYGLRIGLMTGLAYGLLQLMIDPYIISFQQMVVDYLLAFGALGLSGIFHNSRHGMIKGYVAGVLGRLLFAFLSGMIFFGLYAKDYGMSAPIYSLAYNGSYIGAEAALTLVVICMPPVTKALAEIKKIAGCSPAPAGKVQNS</sequence>
<dbReference type="OrthoDB" id="9795813at2"/>
<evidence type="ECO:0000313" key="3">
    <source>
        <dbReference type="Proteomes" id="UP000199315"/>
    </source>
</evidence>
<feature type="transmembrane region" description="Helical" evidence="1">
    <location>
        <begin position="151"/>
        <end position="170"/>
    </location>
</feature>
<gene>
    <name evidence="2" type="ORF">SAMN05421730_1002110</name>
</gene>
<dbReference type="GO" id="GO:0005886">
    <property type="term" value="C:plasma membrane"/>
    <property type="evidence" value="ECO:0007669"/>
    <property type="project" value="InterPro"/>
</dbReference>
<feature type="transmembrane region" description="Helical" evidence="1">
    <location>
        <begin position="16"/>
        <end position="35"/>
    </location>
</feature>
<organism evidence="2 3">
    <name type="scientific">Anaerobium acetethylicum</name>
    <dbReference type="NCBI Taxonomy" id="1619234"/>
    <lineage>
        <taxon>Bacteria</taxon>
        <taxon>Bacillati</taxon>
        <taxon>Bacillota</taxon>
        <taxon>Clostridia</taxon>
        <taxon>Lachnospirales</taxon>
        <taxon>Lachnospiraceae</taxon>
        <taxon>Anaerobium</taxon>
    </lineage>
</organism>
<dbReference type="InterPro" id="IPR012651">
    <property type="entry name" value="Thia_Transptr_ThiT"/>
</dbReference>
<proteinExistence type="predicted"/>
<dbReference type="RefSeq" id="WP_091230219.1">
    <property type="nucleotide sequence ID" value="NZ_FMKA01000002.1"/>
</dbReference>
<accession>A0A1D3TQ80</accession>
<feature type="transmembrane region" description="Helical" evidence="1">
    <location>
        <begin position="120"/>
        <end position="139"/>
    </location>
</feature>
<dbReference type="GO" id="GO:0015234">
    <property type="term" value="F:thiamine transmembrane transporter activity"/>
    <property type="evidence" value="ECO:0007669"/>
    <property type="project" value="InterPro"/>
</dbReference>